<evidence type="ECO:0000313" key="4">
    <source>
        <dbReference type="Proteomes" id="UP000037020"/>
    </source>
</evidence>
<keyword evidence="4" id="KW-1185">Reference proteome</keyword>
<reference evidence="3 4" key="1">
    <citation type="submission" date="2015-07" db="EMBL/GenBank/DDBJ databases">
        <authorList>
            <person name="Ju K.-S."/>
            <person name="Doroghazi J.R."/>
            <person name="Metcalf W.W."/>
        </authorList>
    </citation>
    <scope>NUCLEOTIDE SEQUENCE [LARGE SCALE GENOMIC DNA]</scope>
    <source>
        <strain evidence="3 4">NRRL B-3589</strain>
    </source>
</reference>
<dbReference type="RefSeq" id="WP_030885368.1">
    <property type="nucleotide sequence ID" value="NZ_JBIRHZ010000014.1"/>
</dbReference>
<dbReference type="Proteomes" id="UP000037020">
    <property type="component" value="Unassembled WGS sequence"/>
</dbReference>
<dbReference type="SUPFAM" id="SSF47413">
    <property type="entry name" value="lambda repressor-like DNA-binding domains"/>
    <property type="match status" value="1"/>
</dbReference>
<protein>
    <recommendedName>
        <fullName evidence="2">HTH cro/C1-type domain-containing protein</fullName>
    </recommendedName>
</protein>
<accession>A0ABR5IZY9</accession>
<sequence>MSAVRKYQDAPMASVHALPGSKREAAPRLLGEELRQMRLERRLTLREVAPVIRASVSKISRLERGESPPRERDVKDLARHYGADPEKMRELDSLLRLMHDDAWWQQYADVTPSFLKRLIGLEGAARKISTYENYVVPGLLQTRAYARVLVEAAMPAAEADVVDRRLELKMGRKALLHHENRPQVIALLDEGILMRPVGGPRVMWEQLTHLRELAAEYAEGEQNVNIRIVEFARGASVSPPTPVTHLVFGDGGPAELVYIEQVDSANYVTKPAEVERYRHVLLELSNAAADRKQSLRLLDAAIERYRAAIADG</sequence>
<dbReference type="Gene3D" id="1.10.260.40">
    <property type="entry name" value="lambda repressor-like DNA-binding domains"/>
    <property type="match status" value="1"/>
</dbReference>
<dbReference type="EMBL" id="LGUT01002656">
    <property type="protein sequence ID" value="KOG86733.1"/>
    <property type="molecule type" value="Genomic_DNA"/>
</dbReference>
<evidence type="ECO:0000313" key="3">
    <source>
        <dbReference type="EMBL" id="KOG86733.1"/>
    </source>
</evidence>
<name>A0ABR5IZY9_9ACTN</name>
<dbReference type="Pfam" id="PF13560">
    <property type="entry name" value="HTH_31"/>
    <property type="match status" value="1"/>
</dbReference>
<dbReference type="InterPro" id="IPR001387">
    <property type="entry name" value="Cro/C1-type_HTH"/>
</dbReference>
<dbReference type="PROSITE" id="PS50943">
    <property type="entry name" value="HTH_CROC1"/>
    <property type="match status" value="1"/>
</dbReference>
<organism evidence="3 4">
    <name type="scientific">Streptomyces varsoviensis</name>
    <dbReference type="NCBI Taxonomy" id="67373"/>
    <lineage>
        <taxon>Bacteria</taxon>
        <taxon>Bacillati</taxon>
        <taxon>Actinomycetota</taxon>
        <taxon>Actinomycetes</taxon>
        <taxon>Kitasatosporales</taxon>
        <taxon>Streptomycetaceae</taxon>
        <taxon>Streptomyces</taxon>
    </lineage>
</organism>
<proteinExistence type="predicted"/>
<gene>
    <name evidence="3" type="ORF">ADK38_29380</name>
</gene>
<evidence type="ECO:0000259" key="2">
    <source>
        <dbReference type="PROSITE" id="PS50943"/>
    </source>
</evidence>
<feature type="domain" description="HTH cro/C1-type" evidence="2">
    <location>
        <begin position="34"/>
        <end position="88"/>
    </location>
</feature>
<dbReference type="SMART" id="SM00530">
    <property type="entry name" value="HTH_XRE"/>
    <property type="match status" value="1"/>
</dbReference>
<feature type="region of interest" description="Disordered" evidence="1">
    <location>
        <begin position="1"/>
        <end position="26"/>
    </location>
</feature>
<dbReference type="Pfam" id="PF19054">
    <property type="entry name" value="DUF5753"/>
    <property type="match status" value="1"/>
</dbReference>
<dbReference type="InterPro" id="IPR010982">
    <property type="entry name" value="Lambda_DNA-bd_dom_sf"/>
</dbReference>
<evidence type="ECO:0000256" key="1">
    <source>
        <dbReference type="SAM" id="MobiDB-lite"/>
    </source>
</evidence>
<comment type="caution">
    <text evidence="3">The sequence shown here is derived from an EMBL/GenBank/DDBJ whole genome shotgun (WGS) entry which is preliminary data.</text>
</comment>
<dbReference type="CDD" id="cd00093">
    <property type="entry name" value="HTH_XRE"/>
    <property type="match status" value="1"/>
</dbReference>
<dbReference type="InterPro" id="IPR043917">
    <property type="entry name" value="DUF5753"/>
</dbReference>